<dbReference type="EMBL" id="BMAO01017455">
    <property type="protein sequence ID" value="GFR15805.1"/>
    <property type="molecule type" value="Genomic_DNA"/>
</dbReference>
<gene>
    <name evidence="1" type="ORF">TNCT_551261</name>
</gene>
<keyword evidence="2" id="KW-1185">Reference proteome</keyword>
<organism evidence="1 2">
    <name type="scientific">Trichonephila clavata</name>
    <name type="common">Joro spider</name>
    <name type="synonym">Nephila clavata</name>
    <dbReference type="NCBI Taxonomy" id="2740835"/>
    <lineage>
        <taxon>Eukaryota</taxon>
        <taxon>Metazoa</taxon>
        <taxon>Ecdysozoa</taxon>
        <taxon>Arthropoda</taxon>
        <taxon>Chelicerata</taxon>
        <taxon>Arachnida</taxon>
        <taxon>Araneae</taxon>
        <taxon>Araneomorphae</taxon>
        <taxon>Entelegynae</taxon>
        <taxon>Araneoidea</taxon>
        <taxon>Nephilidae</taxon>
        <taxon>Trichonephila</taxon>
    </lineage>
</organism>
<evidence type="ECO:0000313" key="2">
    <source>
        <dbReference type="Proteomes" id="UP000887116"/>
    </source>
</evidence>
<reference evidence="1" key="1">
    <citation type="submission" date="2020-07" db="EMBL/GenBank/DDBJ databases">
        <title>Multicomponent nature underlies the extraordinary mechanical properties of spider dragline silk.</title>
        <authorList>
            <person name="Kono N."/>
            <person name="Nakamura H."/>
            <person name="Mori M."/>
            <person name="Yoshida Y."/>
            <person name="Ohtoshi R."/>
            <person name="Malay A.D."/>
            <person name="Moran D.A.P."/>
            <person name="Tomita M."/>
            <person name="Numata K."/>
            <person name="Arakawa K."/>
        </authorList>
    </citation>
    <scope>NUCLEOTIDE SEQUENCE</scope>
</reference>
<evidence type="ECO:0000313" key="1">
    <source>
        <dbReference type="EMBL" id="GFR15805.1"/>
    </source>
</evidence>
<accession>A0A8X6LN20</accession>
<dbReference type="Proteomes" id="UP000887116">
    <property type="component" value="Unassembled WGS sequence"/>
</dbReference>
<protein>
    <submittedName>
        <fullName evidence="1">Uncharacterized protein</fullName>
    </submittedName>
</protein>
<name>A0A8X6LN20_TRICU</name>
<dbReference type="AlphaFoldDB" id="A0A8X6LN20"/>
<proteinExistence type="predicted"/>
<sequence>MRGGRVESVKFDLPFWNNDRAATLVIRNRRKLTVSASNNKGLISGSHLSQCRPKSQKLDVIGLFSRCLVSIDSLLILPDLGPKTYLLVLLAEKEEKIDIDCLSVTINNRDLMYVEIKNKKRYYNLVLLGN</sequence>
<comment type="caution">
    <text evidence="1">The sequence shown here is derived from an EMBL/GenBank/DDBJ whole genome shotgun (WGS) entry which is preliminary data.</text>
</comment>